<feature type="binding site" evidence="11">
    <location>
        <begin position="316"/>
        <end position="320"/>
    </location>
    <ligand>
        <name>FMN</name>
        <dbReference type="ChEBI" id="CHEBI:58210"/>
    </ligand>
</feature>
<dbReference type="NCBIfam" id="NF003793">
    <property type="entry name" value="PRK05382.1"/>
    <property type="match status" value="1"/>
</dbReference>
<dbReference type="CDD" id="cd07304">
    <property type="entry name" value="Chorismate_synthase"/>
    <property type="match status" value="1"/>
</dbReference>
<dbReference type="InterPro" id="IPR020541">
    <property type="entry name" value="Chorismate_synthase_CS"/>
</dbReference>
<dbReference type="PROSITE" id="PS00787">
    <property type="entry name" value="CHORISMATE_SYNTHASE_1"/>
    <property type="match status" value="1"/>
</dbReference>
<organism evidence="13 14">
    <name type="scientific">Arthrobacter cryoconiti</name>
    <dbReference type="NCBI Taxonomy" id="748907"/>
    <lineage>
        <taxon>Bacteria</taxon>
        <taxon>Bacillati</taxon>
        <taxon>Actinomycetota</taxon>
        <taxon>Actinomycetes</taxon>
        <taxon>Micrococcales</taxon>
        <taxon>Micrococcaceae</taxon>
        <taxon>Arthrobacter</taxon>
    </lineage>
</organism>
<keyword evidence="9 11" id="KW-0057">Aromatic amino acid biosynthesis</keyword>
<dbReference type="InterPro" id="IPR035904">
    <property type="entry name" value="Chorismate_synth_AroC_sf"/>
</dbReference>
<dbReference type="InterPro" id="IPR000453">
    <property type="entry name" value="Chorismate_synth"/>
</dbReference>
<evidence type="ECO:0000313" key="14">
    <source>
        <dbReference type="Proteomes" id="UP001595773"/>
    </source>
</evidence>
<dbReference type="PIRSF" id="PIRSF001456">
    <property type="entry name" value="Chorismate_synth"/>
    <property type="match status" value="1"/>
</dbReference>
<keyword evidence="14" id="KW-1185">Reference proteome</keyword>
<dbReference type="Proteomes" id="UP001595773">
    <property type="component" value="Unassembled WGS sequence"/>
</dbReference>
<dbReference type="PROSITE" id="PS00789">
    <property type="entry name" value="CHORISMATE_SYNTHASE_3"/>
    <property type="match status" value="1"/>
</dbReference>
<comment type="catalytic activity">
    <reaction evidence="11 12">
        <text>5-O-(1-carboxyvinyl)-3-phosphoshikimate = chorismate + phosphate</text>
        <dbReference type="Rhea" id="RHEA:21020"/>
        <dbReference type="ChEBI" id="CHEBI:29748"/>
        <dbReference type="ChEBI" id="CHEBI:43474"/>
        <dbReference type="ChEBI" id="CHEBI:57701"/>
        <dbReference type="EC" id="4.2.3.5"/>
    </reaction>
</comment>
<dbReference type="EMBL" id="JBHSCQ010000003">
    <property type="protein sequence ID" value="MFC4264150.1"/>
    <property type="molecule type" value="Genomic_DNA"/>
</dbReference>
<comment type="caution">
    <text evidence="13">The sequence shown here is derived from an EMBL/GenBank/DDBJ whole genome shotgun (WGS) entry which is preliminary data.</text>
</comment>
<dbReference type="GO" id="GO:0004107">
    <property type="term" value="F:chorismate synthase activity"/>
    <property type="evidence" value="ECO:0007669"/>
    <property type="project" value="UniProtKB-EC"/>
</dbReference>
<feature type="binding site" evidence="11">
    <location>
        <begin position="256"/>
        <end position="257"/>
    </location>
    <ligand>
        <name>FMN</name>
        <dbReference type="ChEBI" id="CHEBI:58210"/>
    </ligand>
</feature>
<evidence type="ECO:0000256" key="9">
    <source>
        <dbReference type="ARBA" id="ARBA00023141"/>
    </source>
</evidence>
<dbReference type="PROSITE" id="PS00788">
    <property type="entry name" value="CHORISMATE_SYNTHASE_2"/>
    <property type="match status" value="1"/>
</dbReference>
<evidence type="ECO:0000256" key="3">
    <source>
        <dbReference type="ARBA" id="ARBA00013036"/>
    </source>
</evidence>
<comment type="subunit">
    <text evidence="11">Homotetramer.</text>
</comment>
<evidence type="ECO:0000256" key="6">
    <source>
        <dbReference type="ARBA" id="ARBA00022643"/>
    </source>
</evidence>
<keyword evidence="4 11" id="KW-0028">Amino-acid biosynthesis</keyword>
<dbReference type="RefSeq" id="WP_230068427.1">
    <property type="nucleotide sequence ID" value="NZ_BAABLL010000002.1"/>
</dbReference>
<sequence>MLRWLTAGESHGPALVGIIEGVPAGVELTSALVQEALSRRRLGYGRGARMKFEQDVVTILGGVRHGLTQGGPIAIQVANSEWPKWEQIMSADPVAAEVLASQARNAPLTRPRPGHADFTGMQKYGFDEARPVLERASARETATRVALGVVAAQILAAVGVELLSHTVQIAGVACPVDAAIPVFSDVAALDADPLRCFDPTTSAAMVAEVDAAHKEGETLGGVVEVLAYGLPPGLGSYVHWDRRLDSRLAGALMGIQAIKAVEIGDGFATAARRGSVAHDEIVRDDRGRITRTSNRAGGIEGGMSIGDVVRVRAAMKPIATVPRALATIDIATGEPAKAHHQRSDVCAVPAAGVVAEAMTALVLAEALMEKFGGDSMTETKRNMDSYLAAIPTNLDTLGHG</sequence>
<gene>
    <name evidence="11 13" type="primary">aroC</name>
    <name evidence="13" type="ORF">ACFOW9_00865</name>
</gene>
<evidence type="ECO:0000256" key="5">
    <source>
        <dbReference type="ARBA" id="ARBA00022630"/>
    </source>
</evidence>
<dbReference type="HAMAP" id="MF_00300">
    <property type="entry name" value="Chorismate_synth"/>
    <property type="match status" value="1"/>
</dbReference>
<evidence type="ECO:0000256" key="1">
    <source>
        <dbReference type="ARBA" id="ARBA00005044"/>
    </source>
</evidence>
<name>A0ABV8QV71_9MICC</name>
<feature type="binding site" evidence="11">
    <location>
        <position position="46"/>
    </location>
    <ligand>
        <name>NADP(+)</name>
        <dbReference type="ChEBI" id="CHEBI:58349"/>
    </ligand>
</feature>
<evidence type="ECO:0000256" key="2">
    <source>
        <dbReference type="ARBA" id="ARBA00008014"/>
    </source>
</evidence>
<comment type="function">
    <text evidence="11">Catalyzes the anti-1,4-elimination of the C-3 phosphate and the C-6 proR hydrogen from 5-enolpyruvylshikimate-3-phosphate (EPSP) to yield chorismate, which is the branch point compound that serves as the starting substrate for the three terminal pathways of aromatic amino acid biosynthesis. This reaction introduces a second double bond into the aromatic ring system.</text>
</comment>
<dbReference type="PANTHER" id="PTHR21085">
    <property type="entry name" value="CHORISMATE SYNTHASE"/>
    <property type="match status" value="1"/>
</dbReference>
<evidence type="ECO:0000256" key="12">
    <source>
        <dbReference type="RuleBase" id="RU000605"/>
    </source>
</evidence>
<feature type="binding site" evidence="11">
    <location>
        <begin position="135"/>
        <end position="137"/>
    </location>
    <ligand>
        <name>FMN</name>
        <dbReference type="ChEBI" id="CHEBI:58210"/>
    </ligand>
</feature>
<dbReference type="NCBIfam" id="TIGR00033">
    <property type="entry name" value="aroC"/>
    <property type="match status" value="1"/>
</dbReference>
<feature type="binding site" evidence="11">
    <location>
        <position position="40"/>
    </location>
    <ligand>
        <name>NADP(+)</name>
        <dbReference type="ChEBI" id="CHEBI:58349"/>
    </ligand>
</feature>
<dbReference type="PANTHER" id="PTHR21085:SF0">
    <property type="entry name" value="CHORISMATE SYNTHASE"/>
    <property type="match status" value="1"/>
</dbReference>
<dbReference type="Pfam" id="PF01264">
    <property type="entry name" value="Chorismate_synt"/>
    <property type="match status" value="1"/>
</dbReference>
<evidence type="ECO:0000256" key="8">
    <source>
        <dbReference type="ARBA" id="ARBA00022857"/>
    </source>
</evidence>
<comment type="pathway">
    <text evidence="1 11 12">Metabolic intermediate biosynthesis; chorismate biosynthesis; chorismate from D-erythrose 4-phosphate and phosphoenolpyruvate: step 7/7.</text>
</comment>
<evidence type="ECO:0000256" key="11">
    <source>
        <dbReference type="HAMAP-Rule" id="MF_00300"/>
    </source>
</evidence>
<keyword evidence="7 11" id="KW-0274">FAD</keyword>
<reference evidence="14" key="1">
    <citation type="journal article" date="2019" name="Int. J. Syst. Evol. Microbiol.">
        <title>The Global Catalogue of Microorganisms (GCM) 10K type strain sequencing project: providing services to taxonomists for standard genome sequencing and annotation.</title>
        <authorList>
            <consortium name="The Broad Institute Genomics Platform"/>
            <consortium name="The Broad Institute Genome Sequencing Center for Infectious Disease"/>
            <person name="Wu L."/>
            <person name="Ma J."/>
        </authorList>
    </citation>
    <scope>NUCLEOTIDE SEQUENCE [LARGE SCALE GENOMIC DNA]</scope>
    <source>
        <strain evidence="14">CGMCC 1.10698</strain>
    </source>
</reference>
<protein>
    <recommendedName>
        <fullName evidence="3 11">Chorismate synthase</fullName>
        <shortName evidence="11">CS</shortName>
        <ecNumber evidence="3 11">4.2.3.5</ecNumber>
    </recommendedName>
    <alternativeName>
        <fullName evidence="11">5-enolpyruvylshikimate-3-phosphate phospholyase</fullName>
    </alternativeName>
</protein>
<evidence type="ECO:0000256" key="10">
    <source>
        <dbReference type="ARBA" id="ARBA00023239"/>
    </source>
</evidence>
<dbReference type="EC" id="4.2.3.5" evidence="3 11"/>
<feature type="binding site" evidence="11">
    <location>
        <position position="342"/>
    </location>
    <ligand>
        <name>FMN</name>
        <dbReference type="ChEBI" id="CHEBI:58210"/>
    </ligand>
</feature>
<comment type="similarity">
    <text evidence="2 11 12">Belongs to the chorismate synthase family.</text>
</comment>
<feature type="binding site" evidence="11">
    <location>
        <position position="301"/>
    </location>
    <ligand>
        <name>FMN</name>
        <dbReference type="ChEBI" id="CHEBI:58210"/>
    </ligand>
</feature>
<accession>A0ABV8QV71</accession>
<evidence type="ECO:0000256" key="7">
    <source>
        <dbReference type="ARBA" id="ARBA00022827"/>
    </source>
</evidence>
<keyword evidence="10 11" id="KW-0456">Lyase</keyword>
<keyword evidence="8 11" id="KW-0521">NADP</keyword>
<proteinExistence type="inferred from homology"/>
<keyword evidence="5 11" id="KW-0285">Flavoprotein</keyword>
<evidence type="ECO:0000313" key="13">
    <source>
        <dbReference type="EMBL" id="MFC4264150.1"/>
    </source>
</evidence>
<evidence type="ECO:0000256" key="4">
    <source>
        <dbReference type="ARBA" id="ARBA00022605"/>
    </source>
</evidence>
<comment type="cofactor">
    <cofactor evidence="11 12">
        <name>FMNH2</name>
        <dbReference type="ChEBI" id="CHEBI:57618"/>
    </cofactor>
    <text evidence="11 12">Reduced FMN (FMNH(2)).</text>
</comment>
<keyword evidence="6 11" id="KW-0288">FMN</keyword>
<dbReference type="Gene3D" id="3.60.150.10">
    <property type="entry name" value="Chorismate synthase AroC"/>
    <property type="match status" value="1"/>
</dbReference>
<dbReference type="SUPFAM" id="SSF103263">
    <property type="entry name" value="Chorismate synthase, AroC"/>
    <property type="match status" value="1"/>
</dbReference>